<dbReference type="Pfam" id="PF00710">
    <property type="entry name" value="Asparaginase"/>
    <property type="match status" value="1"/>
</dbReference>
<proteinExistence type="predicted"/>
<dbReference type="InterPro" id="IPR036259">
    <property type="entry name" value="MFS_trans_sf"/>
</dbReference>
<dbReference type="Gene3D" id="3.40.50.1170">
    <property type="entry name" value="L-asparaginase, N-terminal domain"/>
    <property type="match status" value="1"/>
</dbReference>
<dbReference type="AlphaFoldDB" id="A0A7R8ZT38"/>
<organism evidence="2">
    <name type="scientific">Cyprideis torosa</name>
    <dbReference type="NCBI Taxonomy" id="163714"/>
    <lineage>
        <taxon>Eukaryota</taxon>
        <taxon>Metazoa</taxon>
        <taxon>Ecdysozoa</taxon>
        <taxon>Arthropoda</taxon>
        <taxon>Crustacea</taxon>
        <taxon>Oligostraca</taxon>
        <taxon>Ostracoda</taxon>
        <taxon>Podocopa</taxon>
        <taxon>Podocopida</taxon>
        <taxon>Cytherocopina</taxon>
        <taxon>Cytheroidea</taxon>
        <taxon>Cytherideidae</taxon>
        <taxon>Cyprideis</taxon>
    </lineage>
</organism>
<dbReference type="SUPFAM" id="SSF53774">
    <property type="entry name" value="Glutaminase/Asparaginase"/>
    <property type="match status" value="1"/>
</dbReference>
<gene>
    <name evidence="2" type="ORF">CTOB1V02_LOCUS8630</name>
</gene>
<evidence type="ECO:0000259" key="1">
    <source>
        <dbReference type="Pfam" id="PF00710"/>
    </source>
</evidence>
<dbReference type="InterPro" id="IPR037152">
    <property type="entry name" value="L-asparaginase_N_sf"/>
</dbReference>
<dbReference type="PANTHER" id="PTHR11360:SF251">
    <property type="entry name" value="MAJOR FACILITATOR SUPERFAMILY (MFS) PROFILE DOMAIN-CONTAINING PROTEIN"/>
    <property type="match status" value="1"/>
</dbReference>
<dbReference type="InterPro" id="IPR027474">
    <property type="entry name" value="L-asparaginase_N"/>
</dbReference>
<dbReference type="EMBL" id="OB662941">
    <property type="protein sequence ID" value="CAD7230774.1"/>
    <property type="molecule type" value="Genomic_DNA"/>
</dbReference>
<dbReference type="InterPro" id="IPR011701">
    <property type="entry name" value="MFS"/>
</dbReference>
<protein>
    <recommendedName>
        <fullName evidence="1">L-asparaginase N-terminal domain-containing protein</fullName>
    </recommendedName>
</protein>
<dbReference type="PANTHER" id="PTHR11360">
    <property type="entry name" value="MONOCARBOXYLATE TRANSPORTER"/>
    <property type="match status" value="1"/>
</dbReference>
<dbReference type="InterPro" id="IPR050327">
    <property type="entry name" value="Proton-linked_MCT"/>
</dbReference>
<dbReference type="PIRSF" id="PIRSF001220">
    <property type="entry name" value="L-ASNase_gatD"/>
    <property type="match status" value="1"/>
</dbReference>
<dbReference type="OrthoDB" id="542841at2759"/>
<dbReference type="Pfam" id="PF07690">
    <property type="entry name" value="MFS_1"/>
    <property type="match status" value="1"/>
</dbReference>
<name>A0A7R8ZT38_9CRUS</name>
<evidence type="ECO:0000313" key="2">
    <source>
        <dbReference type="EMBL" id="CAD7230774.1"/>
    </source>
</evidence>
<dbReference type="InterPro" id="IPR036152">
    <property type="entry name" value="Asp/glu_Ase-like_sf"/>
</dbReference>
<feature type="domain" description="L-asparaginase N-terminal" evidence="1">
    <location>
        <begin position="121"/>
        <end position="272"/>
    </location>
</feature>
<dbReference type="SUPFAM" id="SSF103473">
    <property type="entry name" value="MFS general substrate transporter"/>
    <property type="match status" value="1"/>
</dbReference>
<dbReference type="InterPro" id="IPR006034">
    <property type="entry name" value="Asparaginase/glutaminase-like"/>
</dbReference>
<dbReference type="PIRSF" id="PIRSF500176">
    <property type="entry name" value="L_ASNase"/>
    <property type="match status" value="1"/>
</dbReference>
<accession>A0A7R8ZT38</accession>
<reference evidence="2" key="1">
    <citation type="submission" date="2020-11" db="EMBL/GenBank/DDBJ databases">
        <authorList>
            <person name="Tran Van P."/>
        </authorList>
    </citation>
    <scope>NUCLEOTIDE SEQUENCE</scope>
</reference>
<sequence>MLSVLCVLMGLCEGCFISLLGPIAIDIIGPEGAGQAIGSLFSLFAIPNFAGPVIAGKLRDMFGSYQEAFIFAGCPPLLAACLLCLTYRIDIPSEPVVHKLKDDSYFPPPGLKPTATVLTIVSDSQSSEDSSSQDEPASARILGRVRPQVAFKRPLEIVTVCRKDSQDITPDDRKALLREIKERSCNEEQRHLVFIVSHGTDSLLETARELQKGLDFENLSGKIVVVLTGSFLPEAFRNSDADFNVGVALGGSQAVDRSGVFVAMNGVFRSAECVMRNEDGTFVAMP</sequence>
<dbReference type="Gene3D" id="1.20.1250.20">
    <property type="entry name" value="MFS general substrate transporter like domains"/>
    <property type="match status" value="1"/>
</dbReference>
<dbReference type="GO" id="GO:0022857">
    <property type="term" value="F:transmembrane transporter activity"/>
    <property type="evidence" value="ECO:0007669"/>
    <property type="project" value="InterPro"/>
</dbReference>